<feature type="domain" description="Prepilin type IV endopeptidase peptidase" evidence="2">
    <location>
        <begin position="12"/>
        <end position="112"/>
    </location>
</feature>
<dbReference type="InterPro" id="IPR000045">
    <property type="entry name" value="Prepilin_IV_endopep_pep"/>
</dbReference>
<name>A0A4R6WJE2_9PROT</name>
<proteinExistence type="predicted"/>
<evidence type="ECO:0000313" key="4">
    <source>
        <dbReference type="Proteomes" id="UP000295783"/>
    </source>
</evidence>
<accession>A0A4R6WJE2</accession>
<feature type="transmembrane region" description="Helical" evidence="1">
    <location>
        <begin position="97"/>
        <end position="118"/>
    </location>
</feature>
<keyword evidence="1" id="KW-1133">Transmembrane helix</keyword>
<dbReference type="AlphaFoldDB" id="A0A4R6WJE2"/>
<dbReference type="EMBL" id="SNYW01000012">
    <property type="protein sequence ID" value="TDQ78953.1"/>
    <property type="molecule type" value="Genomic_DNA"/>
</dbReference>
<keyword evidence="1" id="KW-0472">Membrane</keyword>
<dbReference type="OrthoDB" id="5329005at2"/>
<reference evidence="3 4" key="1">
    <citation type="submission" date="2019-03" db="EMBL/GenBank/DDBJ databases">
        <title>Genomic Encyclopedia of Type Strains, Phase III (KMG-III): the genomes of soil and plant-associated and newly described type strains.</title>
        <authorList>
            <person name="Whitman W."/>
        </authorList>
    </citation>
    <scope>NUCLEOTIDE SEQUENCE [LARGE SCALE GENOMIC DNA]</scope>
    <source>
        <strain evidence="3 4">CGMCC 1.7660</strain>
    </source>
</reference>
<evidence type="ECO:0000259" key="2">
    <source>
        <dbReference type="Pfam" id="PF01478"/>
    </source>
</evidence>
<keyword evidence="1" id="KW-0812">Transmembrane</keyword>
<comment type="caution">
    <text evidence="3">The sequence shown here is derived from an EMBL/GenBank/DDBJ whole genome shotgun (WGS) entry which is preliminary data.</text>
</comment>
<dbReference type="GO" id="GO:0016020">
    <property type="term" value="C:membrane"/>
    <property type="evidence" value="ECO:0007669"/>
    <property type="project" value="InterPro"/>
</dbReference>
<feature type="transmembrane region" description="Helical" evidence="1">
    <location>
        <begin position="31"/>
        <end position="50"/>
    </location>
</feature>
<gene>
    <name evidence="3" type="ORF">A8950_3416</name>
</gene>
<dbReference type="Proteomes" id="UP000295783">
    <property type="component" value="Unassembled WGS sequence"/>
</dbReference>
<organism evidence="3 4">
    <name type="scientific">Dongia mobilis</name>
    <dbReference type="NCBI Taxonomy" id="578943"/>
    <lineage>
        <taxon>Bacteria</taxon>
        <taxon>Pseudomonadati</taxon>
        <taxon>Pseudomonadota</taxon>
        <taxon>Alphaproteobacteria</taxon>
        <taxon>Rhodospirillales</taxon>
        <taxon>Dongiaceae</taxon>
        <taxon>Dongia</taxon>
    </lineage>
</organism>
<evidence type="ECO:0000313" key="3">
    <source>
        <dbReference type="EMBL" id="TDQ78953.1"/>
    </source>
</evidence>
<dbReference type="Gene3D" id="1.20.120.1220">
    <property type="match status" value="1"/>
</dbReference>
<sequence length="164" mass="17310">MMISLTLGEACLALLLLLGAAKDVFSFRLPNWLTLTTAAVALVLVALSAPSHLLPHAGFGLAVFLAGLAAFHFNLLGGGDIKWIAALALWIGPHLDFVRFLLIMGLAGGVLAGIIFVIGRLRPDYGRAEGRMHLPYGVAIAAAGLDFLSRRGHLGQELIGWFAG</sequence>
<keyword evidence="4" id="KW-1185">Reference proteome</keyword>
<evidence type="ECO:0000256" key="1">
    <source>
        <dbReference type="SAM" id="Phobius"/>
    </source>
</evidence>
<feature type="transmembrane region" description="Helical" evidence="1">
    <location>
        <begin position="57"/>
        <end position="77"/>
    </location>
</feature>
<dbReference type="GO" id="GO:0004190">
    <property type="term" value="F:aspartic-type endopeptidase activity"/>
    <property type="evidence" value="ECO:0007669"/>
    <property type="project" value="InterPro"/>
</dbReference>
<protein>
    <submittedName>
        <fullName evidence="3">Prepilin peptidase CpaA</fullName>
    </submittedName>
</protein>
<dbReference type="Pfam" id="PF01478">
    <property type="entry name" value="Peptidase_A24"/>
    <property type="match status" value="1"/>
</dbReference>